<dbReference type="AlphaFoldDB" id="A0A4Q7MAG9"/>
<protein>
    <submittedName>
        <fullName evidence="3">Uncharacterized protein</fullName>
    </submittedName>
</protein>
<evidence type="ECO:0000313" key="3">
    <source>
        <dbReference type="EMBL" id="RZS63229.1"/>
    </source>
</evidence>
<evidence type="ECO:0000256" key="2">
    <source>
        <dbReference type="SAM" id="Phobius"/>
    </source>
</evidence>
<feature type="region of interest" description="Disordered" evidence="1">
    <location>
        <begin position="1"/>
        <end position="23"/>
    </location>
</feature>
<feature type="compositionally biased region" description="Low complexity" evidence="1">
    <location>
        <begin position="10"/>
        <end position="23"/>
    </location>
</feature>
<keyword evidence="2" id="KW-0472">Membrane</keyword>
<dbReference type="RefSeq" id="WP_130416614.1">
    <property type="nucleotide sequence ID" value="NZ_SGWX01000001.1"/>
</dbReference>
<dbReference type="EMBL" id="SGWX01000001">
    <property type="protein sequence ID" value="RZS63229.1"/>
    <property type="molecule type" value="Genomic_DNA"/>
</dbReference>
<proteinExistence type="predicted"/>
<reference evidence="3 4" key="1">
    <citation type="submission" date="2019-02" db="EMBL/GenBank/DDBJ databases">
        <title>Sequencing the genomes of 1000 actinobacteria strains.</title>
        <authorList>
            <person name="Klenk H.-P."/>
        </authorList>
    </citation>
    <scope>NUCLEOTIDE SEQUENCE [LARGE SCALE GENOMIC DNA]</scope>
    <source>
        <strain evidence="3 4">DSM 16932</strain>
    </source>
</reference>
<keyword evidence="4" id="KW-1185">Reference proteome</keyword>
<accession>A0A4Q7MAG9</accession>
<keyword evidence="2" id="KW-1133">Transmembrane helix</keyword>
<sequence>MSSNAHPTDDGAAAASATTPAPGATVATARRIHLSEDWAATIIGLALVALGLLSLLPEGLVG</sequence>
<comment type="caution">
    <text evidence="3">The sequence shown here is derived from an EMBL/GenBank/DDBJ whole genome shotgun (WGS) entry which is preliminary data.</text>
</comment>
<evidence type="ECO:0000313" key="4">
    <source>
        <dbReference type="Proteomes" id="UP000293852"/>
    </source>
</evidence>
<keyword evidence="2" id="KW-0812">Transmembrane</keyword>
<organism evidence="3 4">
    <name type="scientific">Xylanimonas ulmi</name>
    <dbReference type="NCBI Taxonomy" id="228973"/>
    <lineage>
        <taxon>Bacteria</taxon>
        <taxon>Bacillati</taxon>
        <taxon>Actinomycetota</taxon>
        <taxon>Actinomycetes</taxon>
        <taxon>Micrococcales</taxon>
        <taxon>Promicromonosporaceae</taxon>
        <taxon>Xylanimonas</taxon>
    </lineage>
</organism>
<dbReference type="Proteomes" id="UP000293852">
    <property type="component" value="Unassembled WGS sequence"/>
</dbReference>
<feature type="transmembrane region" description="Helical" evidence="2">
    <location>
        <begin position="38"/>
        <end position="56"/>
    </location>
</feature>
<gene>
    <name evidence="3" type="ORF">EV386_3591</name>
</gene>
<name>A0A4Q7MAG9_9MICO</name>
<evidence type="ECO:0000256" key="1">
    <source>
        <dbReference type="SAM" id="MobiDB-lite"/>
    </source>
</evidence>